<reference evidence="2 3" key="1">
    <citation type="submission" date="2020-08" db="EMBL/GenBank/DDBJ databases">
        <authorList>
            <person name="Liu C."/>
            <person name="Sun Q."/>
        </authorList>
    </citation>
    <scope>NUCLEOTIDE SEQUENCE [LARGE SCALE GENOMIC DNA]</scope>
    <source>
        <strain evidence="2 3">NSJ-29</strain>
    </source>
</reference>
<dbReference type="AlphaFoldDB" id="A0A7G9GB42"/>
<protein>
    <submittedName>
        <fullName evidence="2">Uncharacterized protein</fullName>
    </submittedName>
</protein>
<sequence>MPEWTEWPQAGNIHLRQRPQPTYWQRHKRTLLKVLTAAAGVAGIILLYRVEQDPRWGLAAIPLLVGALIAQSWAGKEAT</sequence>
<dbReference type="EMBL" id="CP060635">
    <property type="protein sequence ID" value="QNM08024.1"/>
    <property type="molecule type" value="Genomic_DNA"/>
</dbReference>
<accession>A0A7G9GB42</accession>
<proteinExistence type="predicted"/>
<evidence type="ECO:0000256" key="1">
    <source>
        <dbReference type="SAM" id="Phobius"/>
    </source>
</evidence>
<evidence type="ECO:0000313" key="2">
    <source>
        <dbReference type="EMBL" id="QNM08024.1"/>
    </source>
</evidence>
<name>A0A7G9GB42_9FIRM</name>
<keyword evidence="1" id="KW-0472">Membrane</keyword>
<dbReference type="Proteomes" id="UP000515860">
    <property type="component" value="Chromosome"/>
</dbReference>
<keyword evidence="1" id="KW-0812">Transmembrane</keyword>
<organism evidence="2 3">
    <name type="scientific">Wansuia hejianensis</name>
    <dbReference type="NCBI Taxonomy" id="2763667"/>
    <lineage>
        <taxon>Bacteria</taxon>
        <taxon>Bacillati</taxon>
        <taxon>Bacillota</taxon>
        <taxon>Clostridia</taxon>
        <taxon>Lachnospirales</taxon>
        <taxon>Lachnospiraceae</taxon>
        <taxon>Wansuia</taxon>
    </lineage>
</organism>
<keyword evidence="1" id="KW-1133">Transmembrane helix</keyword>
<keyword evidence="3" id="KW-1185">Reference proteome</keyword>
<dbReference type="KEGG" id="whj:H9Q79_14180"/>
<gene>
    <name evidence="2" type="ORF">H9Q79_14180</name>
</gene>
<dbReference type="RefSeq" id="WP_118647244.1">
    <property type="nucleotide sequence ID" value="NZ_CP060635.1"/>
</dbReference>
<feature type="transmembrane region" description="Helical" evidence="1">
    <location>
        <begin position="30"/>
        <end position="50"/>
    </location>
</feature>
<evidence type="ECO:0000313" key="3">
    <source>
        <dbReference type="Proteomes" id="UP000515860"/>
    </source>
</evidence>
<feature type="transmembrane region" description="Helical" evidence="1">
    <location>
        <begin position="56"/>
        <end position="74"/>
    </location>
</feature>